<evidence type="ECO:0000313" key="3">
    <source>
        <dbReference type="Proteomes" id="UP000298416"/>
    </source>
</evidence>
<evidence type="ECO:0000313" key="2">
    <source>
        <dbReference type="EMBL" id="KAG6394331.1"/>
    </source>
</evidence>
<dbReference type="PANTHER" id="PTHR47003">
    <property type="entry name" value="OS01G0970900 PROTEIN"/>
    <property type="match status" value="1"/>
</dbReference>
<gene>
    <name evidence="2" type="ORF">SASPL_144915</name>
</gene>
<organism evidence="2">
    <name type="scientific">Salvia splendens</name>
    <name type="common">Scarlet sage</name>
    <dbReference type="NCBI Taxonomy" id="180675"/>
    <lineage>
        <taxon>Eukaryota</taxon>
        <taxon>Viridiplantae</taxon>
        <taxon>Streptophyta</taxon>
        <taxon>Embryophyta</taxon>
        <taxon>Tracheophyta</taxon>
        <taxon>Spermatophyta</taxon>
        <taxon>Magnoliopsida</taxon>
        <taxon>eudicotyledons</taxon>
        <taxon>Gunneridae</taxon>
        <taxon>Pentapetalae</taxon>
        <taxon>asterids</taxon>
        <taxon>lamiids</taxon>
        <taxon>Lamiales</taxon>
        <taxon>Lamiaceae</taxon>
        <taxon>Nepetoideae</taxon>
        <taxon>Mentheae</taxon>
        <taxon>Salviinae</taxon>
        <taxon>Salvia</taxon>
        <taxon>Salvia subgen. Calosphace</taxon>
        <taxon>core Calosphace</taxon>
    </lineage>
</organism>
<dbReference type="InterPro" id="IPR044578">
    <property type="entry name" value="BIR6-like"/>
</dbReference>
<dbReference type="Gene3D" id="1.25.40.10">
    <property type="entry name" value="Tetratricopeptide repeat domain"/>
    <property type="match status" value="1"/>
</dbReference>
<evidence type="ECO:0008006" key="4">
    <source>
        <dbReference type="Google" id="ProtNLM"/>
    </source>
</evidence>
<feature type="region of interest" description="Disordered" evidence="1">
    <location>
        <begin position="1"/>
        <end position="28"/>
    </location>
</feature>
<evidence type="ECO:0000256" key="1">
    <source>
        <dbReference type="SAM" id="MobiDB-lite"/>
    </source>
</evidence>
<comment type="caution">
    <text evidence="2">The sequence shown here is derived from an EMBL/GenBank/DDBJ whole genome shotgun (WGS) entry which is preliminary data.</text>
</comment>
<reference evidence="2" key="2">
    <citation type="submission" date="2020-08" db="EMBL/GenBank/DDBJ databases">
        <title>Plant Genome Project.</title>
        <authorList>
            <person name="Zhang R.-G."/>
        </authorList>
    </citation>
    <scope>NUCLEOTIDE SEQUENCE</scope>
    <source>
        <strain evidence="2">Huo1</strain>
        <tissue evidence="2">Leaf</tissue>
    </source>
</reference>
<accession>A0A8X8Z782</accession>
<protein>
    <recommendedName>
        <fullName evidence="4">Pentatricopeptide repeat-containing protein</fullName>
    </recommendedName>
</protein>
<reference evidence="2" key="1">
    <citation type="submission" date="2018-01" db="EMBL/GenBank/DDBJ databases">
        <authorList>
            <person name="Mao J.F."/>
        </authorList>
    </citation>
    <scope>NUCLEOTIDE SEQUENCE</scope>
    <source>
        <strain evidence="2">Huo1</strain>
        <tissue evidence="2">Leaf</tissue>
    </source>
</reference>
<dbReference type="PANTHER" id="PTHR47003:SF3">
    <property type="entry name" value="SMALL RIBOSOMAL SUBUNIT PROTEIN MS81 (RPPR8)"/>
    <property type="match status" value="1"/>
</dbReference>
<dbReference type="EMBL" id="PNBA02000017">
    <property type="protein sequence ID" value="KAG6394331.1"/>
    <property type="molecule type" value="Genomic_DNA"/>
</dbReference>
<keyword evidence="3" id="KW-1185">Reference proteome</keyword>
<sequence length="252" mass="29017">MRNSRKRSQDEDSSSSSSSKLDRHKKPHHHRYPDFNFGDSYNQFTPHLDPGHRVFEESGVRLSPEDVAKVLKLSYDFPGSAVKFFRWASLQLNERHSAQAWDLIVDLLGMNCLFEAMWDAIKSMRKEFLLSMATFKSVFDNYVVSDRVHDAITSFVVMDQYGIPRDVAALNCLLYAICSHGKTQPAENYFRIVKERVRVDAEREREVGRAQVTLSEMVSDIGWDKRNARAYDSFLCTLIEGPDGMREAMEGF</sequence>
<name>A0A8X8Z782_SALSN</name>
<dbReference type="InterPro" id="IPR011990">
    <property type="entry name" value="TPR-like_helical_dom_sf"/>
</dbReference>
<dbReference type="GO" id="GO:0008380">
    <property type="term" value="P:RNA splicing"/>
    <property type="evidence" value="ECO:0007669"/>
    <property type="project" value="InterPro"/>
</dbReference>
<proteinExistence type="predicted"/>
<dbReference type="Proteomes" id="UP000298416">
    <property type="component" value="Unassembled WGS sequence"/>
</dbReference>
<dbReference type="AlphaFoldDB" id="A0A8X8Z782"/>